<evidence type="ECO:0000256" key="6">
    <source>
        <dbReference type="ARBA" id="ARBA00022989"/>
    </source>
</evidence>
<feature type="transmembrane region" description="Helical" evidence="9">
    <location>
        <begin position="99"/>
        <end position="117"/>
    </location>
</feature>
<feature type="domain" description="PTS EIIC type-3" evidence="10">
    <location>
        <begin position="1"/>
        <end position="409"/>
    </location>
</feature>
<gene>
    <name evidence="11" type="ORF">ACFSX4_07980</name>
</gene>
<evidence type="ECO:0000256" key="2">
    <source>
        <dbReference type="ARBA" id="ARBA00022448"/>
    </source>
</evidence>
<feature type="transmembrane region" description="Helical" evidence="9">
    <location>
        <begin position="170"/>
        <end position="190"/>
    </location>
</feature>
<feature type="transmembrane region" description="Helical" evidence="9">
    <location>
        <begin position="20"/>
        <end position="40"/>
    </location>
</feature>
<dbReference type="InterPro" id="IPR051088">
    <property type="entry name" value="PTS_Sugar-EIIC/EIIB"/>
</dbReference>
<keyword evidence="7 8" id="KW-0472">Membrane</keyword>
<dbReference type="PANTHER" id="PTHR33989:SF4">
    <property type="entry name" value="PTS SYSTEM N,N'-DIACETYLCHITOBIOSE-SPECIFIC EIIC COMPONENT"/>
    <property type="match status" value="1"/>
</dbReference>
<comment type="function">
    <text evidence="8">The phosphoenolpyruvate-dependent sugar phosphotransferase system (PTS), a major carbohydrate active -transport system, catalyzes the phosphorylation of incoming sugar substrates concomitant with their translocation across the cell membrane.</text>
</comment>
<dbReference type="RefSeq" id="WP_377773316.1">
    <property type="nucleotide sequence ID" value="NZ_JBHUOQ010000001.1"/>
</dbReference>
<protein>
    <recommendedName>
        <fullName evidence="8">Permease IIC component</fullName>
    </recommendedName>
</protein>
<dbReference type="EMBL" id="JBHUOQ010000001">
    <property type="protein sequence ID" value="MFD2830410.1"/>
    <property type="molecule type" value="Genomic_DNA"/>
</dbReference>
<evidence type="ECO:0000256" key="8">
    <source>
        <dbReference type="PIRNR" id="PIRNR006351"/>
    </source>
</evidence>
<feature type="transmembrane region" description="Helical" evidence="9">
    <location>
        <begin position="280"/>
        <end position="301"/>
    </location>
</feature>
<dbReference type="Pfam" id="PF02378">
    <property type="entry name" value="PTS_EIIC"/>
    <property type="match status" value="1"/>
</dbReference>
<organism evidence="11 12">
    <name type="scientific">Corticicoccus populi</name>
    <dbReference type="NCBI Taxonomy" id="1812821"/>
    <lineage>
        <taxon>Bacteria</taxon>
        <taxon>Bacillati</taxon>
        <taxon>Bacillota</taxon>
        <taxon>Bacilli</taxon>
        <taxon>Bacillales</taxon>
        <taxon>Staphylococcaceae</taxon>
        <taxon>Corticicoccus</taxon>
    </lineage>
</organism>
<keyword evidence="4 8" id="KW-0762">Sugar transport</keyword>
<comment type="subcellular location">
    <subcellularLocation>
        <location evidence="1">Cell membrane</location>
        <topology evidence="1">Multi-pass membrane protein</topology>
    </subcellularLocation>
</comment>
<evidence type="ECO:0000256" key="9">
    <source>
        <dbReference type="SAM" id="Phobius"/>
    </source>
</evidence>
<evidence type="ECO:0000256" key="3">
    <source>
        <dbReference type="ARBA" id="ARBA00022475"/>
    </source>
</evidence>
<evidence type="ECO:0000313" key="11">
    <source>
        <dbReference type="EMBL" id="MFD2830410.1"/>
    </source>
</evidence>
<reference evidence="12" key="1">
    <citation type="journal article" date="2019" name="Int. J. Syst. Evol. Microbiol.">
        <title>The Global Catalogue of Microorganisms (GCM) 10K type strain sequencing project: providing services to taxonomists for standard genome sequencing and annotation.</title>
        <authorList>
            <consortium name="The Broad Institute Genomics Platform"/>
            <consortium name="The Broad Institute Genome Sequencing Center for Infectious Disease"/>
            <person name="Wu L."/>
            <person name="Ma J."/>
        </authorList>
    </citation>
    <scope>NUCLEOTIDE SEQUENCE [LARGE SCALE GENOMIC DNA]</scope>
    <source>
        <strain evidence="12">KCTC 33575</strain>
    </source>
</reference>
<keyword evidence="6 9" id="KW-1133">Transmembrane helix</keyword>
<dbReference type="InterPro" id="IPR003352">
    <property type="entry name" value="PTS_EIIC"/>
</dbReference>
<dbReference type="PANTHER" id="PTHR33989">
    <property type="match status" value="1"/>
</dbReference>
<accession>A0ABW5WWX3</accession>
<keyword evidence="5 9" id="KW-0812">Transmembrane</keyword>
<evidence type="ECO:0000259" key="10">
    <source>
        <dbReference type="PROSITE" id="PS51105"/>
    </source>
</evidence>
<evidence type="ECO:0000313" key="12">
    <source>
        <dbReference type="Proteomes" id="UP001597519"/>
    </source>
</evidence>
<keyword evidence="3 8" id="KW-1003">Cell membrane</keyword>
<keyword evidence="12" id="KW-1185">Reference proteome</keyword>
<proteinExistence type="predicted"/>
<dbReference type="Proteomes" id="UP001597519">
    <property type="component" value="Unassembled WGS sequence"/>
</dbReference>
<keyword evidence="2 8" id="KW-0813">Transport</keyword>
<dbReference type="PIRSF" id="PIRSF006351">
    <property type="entry name" value="PTS_EIIC-Cellobiose"/>
    <property type="match status" value="1"/>
</dbReference>
<feature type="transmembrane region" description="Helical" evidence="9">
    <location>
        <begin position="129"/>
        <end position="150"/>
    </location>
</feature>
<evidence type="ECO:0000256" key="1">
    <source>
        <dbReference type="ARBA" id="ARBA00004651"/>
    </source>
</evidence>
<evidence type="ECO:0000256" key="5">
    <source>
        <dbReference type="ARBA" id="ARBA00022692"/>
    </source>
</evidence>
<evidence type="ECO:0000256" key="4">
    <source>
        <dbReference type="ARBA" id="ARBA00022597"/>
    </source>
</evidence>
<dbReference type="InterPro" id="IPR004796">
    <property type="entry name" value="PTS_IIC_cello"/>
</dbReference>
<sequence>MNRFIEIAGRIGSQRHLLAIRDGFVAIMPLIIIGSLAVLINNFPPIGPIDFVSWLNSLLGEGNWQLVGGSIWNASFAVLGLLASFTIAYNLAKSYSVDGLSAGLISMASYIMLVPVTEDWGLNFSWLGAQGLFVGIILALVTTELFRLLVNSKLTIKMPEGVPDGVVRSFQALIPAAIILIAVGVFQALITVLSNSNIFEIIFTVIQEPLQGLGNTLPAAVIVSLTNHVLWFFGLHGTNIIGSIIEPLYLPLIEENLNVFSSGVSAFDVPYIVTKPFLDAFVFMGGSGTTIALIIAIFIVIRKYKNHPYRKVAGLSAPASVFNINEPIIFGLPIVLNPVMLIPFILVPTTLTVISYFALSFGLVPKTVAIIPWTTPPILSGYLVTGGSWQGIALQVVNIAIAVLIYIPFVYSGYKAMNKEMEENKDER</sequence>
<dbReference type="NCBIfam" id="TIGR00410">
    <property type="entry name" value="lacE"/>
    <property type="match status" value="1"/>
</dbReference>
<comment type="caution">
    <text evidence="11">The sequence shown here is derived from an EMBL/GenBank/DDBJ whole genome shotgun (WGS) entry which is preliminary data.</text>
</comment>
<dbReference type="PROSITE" id="PS51105">
    <property type="entry name" value="PTS_EIIC_TYPE_3"/>
    <property type="match status" value="1"/>
</dbReference>
<feature type="transmembrane region" description="Helical" evidence="9">
    <location>
        <begin position="71"/>
        <end position="92"/>
    </location>
</feature>
<feature type="transmembrane region" description="Helical" evidence="9">
    <location>
        <begin position="392"/>
        <end position="411"/>
    </location>
</feature>
<name>A0ABW5WWX3_9STAP</name>
<dbReference type="InterPro" id="IPR004501">
    <property type="entry name" value="PTS_EIIC_3"/>
</dbReference>
<evidence type="ECO:0000256" key="7">
    <source>
        <dbReference type="ARBA" id="ARBA00023136"/>
    </source>
</evidence>